<dbReference type="InterPro" id="IPR000873">
    <property type="entry name" value="AMP-dep_synth/lig_dom"/>
</dbReference>
<dbReference type="Pfam" id="PF00501">
    <property type="entry name" value="AMP-binding"/>
    <property type="match status" value="1"/>
</dbReference>
<feature type="domain" description="AMP-dependent ligase C-terminal" evidence="2">
    <location>
        <begin position="335"/>
        <end position="433"/>
    </location>
</feature>
<dbReference type="Gene3D" id="3.30.300.30">
    <property type="match status" value="1"/>
</dbReference>
<accession>A0A3A4NVJ8</accession>
<dbReference type="AlphaFoldDB" id="A0A3A4NVJ8"/>
<dbReference type="EMBL" id="QZKU01000070">
    <property type="protein sequence ID" value="RJP21130.1"/>
    <property type="molecule type" value="Genomic_DNA"/>
</dbReference>
<organism evidence="3 4">
    <name type="scientific">Abyssobacteria bacterium (strain SURF_5)</name>
    <dbReference type="NCBI Taxonomy" id="2093360"/>
    <lineage>
        <taxon>Bacteria</taxon>
        <taxon>Pseudomonadati</taxon>
        <taxon>Candidatus Hydrogenedentota</taxon>
        <taxon>Candidatus Abyssobacteria</taxon>
    </lineage>
</organism>
<dbReference type="PANTHER" id="PTHR43845:SF1">
    <property type="entry name" value="BLR5969 PROTEIN"/>
    <property type="match status" value="1"/>
</dbReference>
<reference evidence="3 4" key="1">
    <citation type="journal article" date="2017" name="ISME J.">
        <title>Energy and carbon metabolisms in a deep terrestrial subsurface fluid microbial community.</title>
        <authorList>
            <person name="Momper L."/>
            <person name="Jungbluth S.P."/>
            <person name="Lee M.D."/>
            <person name="Amend J.P."/>
        </authorList>
    </citation>
    <scope>NUCLEOTIDE SEQUENCE [LARGE SCALE GENOMIC DNA]</scope>
    <source>
        <strain evidence="3">SURF_5</strain>
    </source>
</reference>
<evidence type="ECO:0000313" key="3">
    <source>
        <dbReference type="EMBL" id="RJP21130.1"/>
    </source>
</evidence>
<dbReference type="PANTHER" id="PTHR43845">
    <property type="entry name" value="BLR5969 PROTEIN"/>
    <property type="match status" value="1"/>
</dbReference>
<dbReference type="SUPFAM" id="SSF56801">
    <property type="entry name" value="Acetyl-CoA synthetase-like"/>
    <property type="match status" value="1"/>
</dbReference>
<evidence type="ECO:0000313" key="4">
    <source>
        <dbReference type="Proteomes" id="UP000265882"/>
    </source>
</evidence>
<dbReference type="Gene3D" id="3.40.50.12780">
    <property type="entry name" value="N-terminal domain of ligase-like"/>
    <property type="match status" value="1"/>
</dbReference>
<dbReference type="InterPro" id="IPR028154">
    <property type="entry name" value="AMP-dep_Lig_C"/>
</dbReference>
<comment type="caution">
    <text evidence="3">The sequence shown here is derived from an EMBL/GenBank/DDBJ whole genome shotgun (WGS) entry which is preliminary data.</text>
</comment>
<dbReference type="Proteomes" id="UP000265882">
    <property type="component" value="Unassembled WGS sequence"/>
</dbReference>
<name>A0A3A4NVJ8_ABYX5</name>
<dbReference type="GO" id="GO:0016874">
    <property type="term" value="F:ligase activity"/>
    <property type="evidence" value="ECO:0007669"/>
    <property type="project" value="UniProtKB-KW"/>
</dbReference>
<dbReference type="InterPro" id="IPR045851">
    <property type="entry name" value="AMP-bd_C_sf"/>
</dbReference>
<keyword evidence="3" id="KW-0436">Ligase</keyword>
<evidence type="ECO:0000259" key="1">
    <source>
        <dbReference type="Pfam" id="PF00501"/>
    </source>
</evidence>
<sequence length="444" mass="49129">MGARNPKSSLAARDEIEQLQLERLQAVLHRVYKNVPFYKESFRACDFYPDDLTHIDILNRLPMTDRSTLVKNHPYGMFAVPLREVIRLQCTSSVAGEAIVVGFTRNDIDHWTELAARSLSYAGIGPDDVVQMYIGYGLFPSTLGLHYGAERLGATVIPGSHMSPEAAFLTMKNYRASVLVTTPQKALRLVGYVRQNHGGGKALMLRACVLVGQYWSESLRSKVEEVLCSPVFGCYGHSEFYPSAVAAECVKRDGLHIFEDHFIPEIINPATGASVAGGEAGELVITTVTKEAFPLIRYRTGDITRLEYGLCECGSGFVRMDRVSRRTDDMLFIGGISILPSQVEQFIKDAVGGIQDAPVYQLVVEGSETSETLEILIEVNDAFFSDQLRILREIETKIQGELFDALGVSAKVRLVEPGALAEKRKHGRIVDRRDSASRASEGFE</sequence>
<protein>
    <submittedName>
        <fullName evidence="3">Phenylacetate--CoA ligase family protein</fullName>
    </submittedName>
</protein>
<feature type="domain" description="AMP-dependent synthetase/ligase" evidence="1">
    <location>
        <begin position="123"/>
        <end position="286"/>
    </location>
</feature>
<dbReference type="Pfam" id="PF14535">
    <property type="entry name" value="AMP-binding_C_2"/>
    <property type="match status" value="1"/>
</dbReference>
<dbReference type="InterPro" id="IPR042099">
    <property type="entry name" value="ANL_N_sf"/>
</dbReference>
<evidence type="ECO:0000259" key="2">
    <source>
        <dbReference type="Pfam" id="PF14535"/>
    </source>
</evidence>
<proteinExistence type="predicted"/>
<gene>
    <name evidence="3" type="ORF">C4520_10455</name>
</gene>